<dbReference type="Gene3D" id="3.40.50.720">
    <property type="entry name" value="NAD(P)-binding Rossmann-like Domain"/>
    <property type="match status" value="1"/>
</dbReference>
<feature type="compositionally biased region" description="Basic and acidic residues" evidence="1">
    <location>
        <begin position="117"/>
        <end position="126"/>
    </location>
</feature>
<dbReference type="EMBL" id="BFEA01000812">
    <property type="protein sequence ID" value="GBG90457.1"/>
    <property type="molecule type" value="Genomic_DNA"/>
</dbReference>
<dbReference type="Pfam" id="PF00899">
    <property type="entry name" value="ThiF"/>
    <property type="match status" value="1"/>
</dbReference>
<evidence type="ECO:0000313" key="4">
    <source>
        <dbReference type="EMBL" id="GBG90457.1"/>
    </source>
</evidence>
<evidence type="ECO:0000256" key="1">
    <source>
        <dbReference type="SAM" id="MobiDB-lite"/>
    </source>
</evidence>
<feature type="compositionally biased region" description="Gly residues" evidence="1">
    <location>
        <begin position="18"/>
        <end position="36"/>
    </location>
</feature>
<feature type="region of interest" description="Disordered" evidence="1">
    <location>
        <begin position="1185"/>
        <end position="1237"/>
    </location>
</feature>
<feature type="compositionally biased region" description="Gly residues" evidence="1">
    <location>
        <begin position="127"/>
        <end position="138"/>
    </location>
</feature>
<dbReference type="SUPFAM" id="SSF69572">
    <property type="entry name" value="Activating enzymes of the ubiquitin-like proteins"/>
    <property type="match status" value="1"/>
</dbReference>
<feature type="compositionally biased region" description="Basic residues" evidence="1">
    <location>
        <begin position="139"/>
        <end position="172"/>
    </location>
</feature>
<dbReference type="GO" id="GO:0000422">
    <property type="term" value="P:autophagy of mitochondrion"/>
    <property type="evidence" value="ECO:0007669"/>
    <property type="project" value="TreeGrafter"/>
</dbReference>
<name>A0A388M790_CHABU</name>
<evidence type="ECO:0008006" key="6">
    <source>
        <dbReference type="Google" id="ProtNLM"/>
    </source>
</evidence>
<dbReference type="GO" id="GO:0032446">
    <property type="term" value="P:protein modification by small protein conjugation"/>
    <property type="evidence" value="ECO:0007669"/>
    <property type="project" value="TreeGrafter"/>
</dbReference>
<dbReference type="InterPro" id="IPR035985">
    <property type="entry name" value="Ubiquitin-activating_enz"/>
</dbReference>
<dbReference type="InterPro" id="IPR042522">
    <property type="entry name" value="Atg7_N_1"/>
</dbReference>
<dbReference type="PANTHER" id="PTHR10953">
    <property type="entry name" value="UBIQUITIN-ACTIVATING ENZYME E1"/>
    <property type="match status" value="1"/>
</dbReference>
<evidence type="ECO:0000313" key="5">
    <source>
        <dbReference type="Proteomes" id="UP000265515"/>
    </source>
</evidence>
<feature type="compositionally biased region" description="Basic and acidic residues" evidence="1">
    <location>
        <begin position="57"/>
        <end position="76"/>
    </location>
</feature>
<dbReference type="Gene3D" id="3.40.140.70">
    <property type="entry name" value="Ubiquitin-like modifier-activating enzyme ATG7 N-terminal domain"/>
    <property type="match status" value="1"/>
</dbReference>
<dbReference type="InterPro" id="IPR045886">
    <property type="entry name" value="ThiF/MoeB/HesA"/>
</dbReference>
<keyword evidence="5" id="KW-1185">Reference proteome</keyword>
<dbReference type="GO" id="GO:0006995">
    <property type="term" value="P:cellular response to nitrogen starvation"/>
    <property type="evidence" value="ECO:0007669"/>
    <property type="project" value="TreeGrafter"/>
</dbReference>
<evidence type="ECO:0000259" key="3">
    <source>
        <dbReference type="Pfam" id="PF16420"/>
    </source>
</evidence>
<sequence length="1376" mass="147105">MHRRTGGEGGGDIDRGGEGGGARGRAAEGAGGGTGERAGEAAGEGEAAGGRRRSGRREKEKEEKREEQQENERERGYGGIFVTLFGGGGAGGGGGGGGVGGVGGAGEGAGGGVGEGAGKERERGYGAERGPGGWGGGRGKSRRSSGRRTSRRSSKRGSGRRRGRRRGRRSGRRSGSGAMAGSLYRCLAEEEEWEEWEKEWEEEREEEREKEWERGYGGIFVSLFGRGGGVGGVGEGVGEGGEGIRDGVASHSPLLHTLLLILHIRRLLKRGDTDKSERAYSHILQEMVGSSRSGKAAEMRVKEIGLKAPSYRSMNRSILGSGPYRGGVHLGERSISRSLLRLKGPSWGSISNSILGSNPYWGALQQQINLEIERSSLQAHKQVNLGEKSILGSGPFSGAGAGAGAAVDQLAHQLEIDKSMLQAHQEVTLGERSILGSGPSASGGVHLGDGPILGSYPSADPVEMERALLQAHKQVHFGDSSMFGSGPSSGAVHPQVPLEVGRTKKGSVSGGDEDIDKMAASLRKVPSSVPSEGQDEPKLLQFAPWQSSVEAGFWEHMARAKMDMYRLSDAPRQVVGFFSPCSHDHVPSCLRLLSDSLCEDSILTSLSPKPSGSVDDISSASSAHASSLTTSSASESSSSTSFPVHDSLVAETTHRDGLEPMSALPLDGMSSSPVIPAVIRESVPLDRVFGNRNRTPAPGVLLNTNTLEEFKGVEKPVVLKACAREIWDDILSRRAEKDPSLLNRFLVLSFADLKGWKFYYWFAFPALSLREPARLLRLQSVAEAFAAPAAAEEVARVSAACRRWRDGHSIDSVEEVPSVPAAAGSLHGDSTDPSVELSASLLSPFAVSLQRQTSVEEVTSGGAPFFLIGLIPGKKSVLVASLHQWEDVCHDVGGPGNVVVAFFDPCHLPTHPGWPLRNLLVLASVRWRVQRPRVLCYRERKGRFDPAACPVIDVLVPPCPEEAPGGLANLPCPEAVGWEKNRQGKMSPRFVDLSPVMDLRQLALAAADLNLKLMRWRLLPSLNISVLNKCRCLLLGAGTLGCQVARGLMAWGVRQITIVDYGRVSMSNPLRQSLYELEDCLGGGKPKALAAAERLQRIFPGVIAKGIQLAIPMPGHPVLQKDEESVSQTCKDLKQLIDDHDAVFLLMDTRESRWLPTLLCASANKLAINVALGFDTFLVMRHGSSPSSLCSSDPKGAGNSEWKATDAESKSRDKVDGVSSRHSGHEEAGGNIGVPPENSIAPPIVANEKQASSKRLGCYFCNDVVVPLDSTTNRTLDQQCTVTRPGLAPIAAALAVELVVSLLHHPLGVEASADQPMPVMVSTDLPLGIIPHQVRGFLAYFTQMMVVGEAFDRCTACSHHVVDAYRRRQEEFLLRV</sequence>
<proteinExistence type="predicted"/>
<dbReference type="GO" id="GO:0034727">
    <property type="term" value="P:piecemeal microautophagy of the nucleus"/>
    <property type="evidence" value="ECO:0007669"/>
    <property type="project" value="TreeGrafter"/>
</dbReference>
<dbReference type="Gramene" id="GBG90457">
    <property type="protein sequence ID" value="GBG90457"/>
    <property type="gene ID" value="CBR_g50802"/>
</dbReference>
<evidence type="ECO:0000259" key="2">
    <source>
        <dbReference type="Pfam" id="PF00899"/>
    </source>
</evidence>
<dbReference type="GO" id="GO:0019778">
    <property type="term" value="F:Atg12 activating enzyme activity"/>
    <property type="evidence" value="ECO:0007669"/>
    <property type="project" value="TreeGrafter"/>
</dbReference>
<feature type="domain" description="Ubiquitin-like modifier-activating enzyme Atg7 N-terminal" evidence="3">
    <location>
        <begin position="540"/>
        <end position="599"/>
    </location>
</feature>
<dbReference type="InterPro" id="IPR000594">
    <property type="entry name" value="ThiF_NAD_FAD-bd"/>
</dbReference>
<dbReference type="GO" id="GO:0000407">
    <property type="term" value="C:phagophore assembly site"/>
    <property type="evidence" value="ECO:0007669"/>
    <property type="project" value="TreeGrafter"/>
</dbReference>
<comment type="caution">
    <text evidence="4">The sequence shown here is derived from an EMBL/GenBank/DDBJ whole genome shotgun (WGS) entry which is preliminary data.</text>
</comment>
<feature type="domain" description="Ubiquitin-like modifier-activating enzyme Atg7 N-terminal" evidence="3">
    <location>
        <begin position="691"/>
        <end position="997"/>
    </location>
</feature>
<organism evidence="4 5">
    <name type="scientific">Chara braunii</name>
    <name type="common">Braun's stonewort</name>
    <dbReference type="NCBI Taxonomy" id="69332"/>
    <lineage>
        <taxon>Eukaryota</taxon>
        <taxon>Viridiplantae</taxon>
        <taxon>Streptophyta</taxon>
        <taxon>Charophyceae</taxon>
        <taxon>Charales</taxon>
        <taxon>Characeae</taxon>
        <taxon>Chara</taxon>
    </lineage>
</organism>
<gene>
    <name evidence="4" type="ORF">CBR_g50802</name>
</gene>
<feature type="region of interest" description="Disordered" evidence="1">
    <location>
        <begin position="1"/>
        <end position="181"/>
    </location>
</feature>
<feature type="domain" description="THIF-type NAD/FAD binding fold" evidence="2">
    <location>
        <begin position="1015"/>
        <end position="1306"/>
    </location>
</feature>
<dbReference type="PANTHER" id="PTHR10953:SF3">
    <property type="entry name" value="UBIQUITIN-LIKE MODIFIER-ACTIVATING ENZYME ATG7"/>
    <property type="match status" value="1"/>
</dbReference>
<dbReference type="STRING" id="69332.A0A388M790"/>
<accession>A0A388M790</accession>
<protein>
    <recommendedName>
        <fullName evidence="6">Autophagy-related protein 7</fullName>
    </recommendedName>
</protein>
<dbReference type="GO" id="GO:0019779">
    <property type="term" value="F:Atg8 activating enzyme activity"/>
    <property type="evidence" value="ECO:0007669"/>
    <property type="project" value="TreeGrafter"/>
</dbReference>
<dbReference type="InterPro" id="IPR032197">
    <property type="entry name" value="Atg7_N"/>
</dbReference>
<dbReference type="Pfam" id="PF16420">
    <property type="entry name" value="ATG7_N"/>
    <property type="match status" value="2"/>
</dbReference>
<feature type="compositionally biased region" description="Basic and acidic residues" evidence="1">
    <location>
        <begin position="1203"/>
        <end position="1216"/>
    </location>
</feature>
<feature type="compositionally biased region" description="Gly residues" evidence="1">
    <location>
        <begin position="85"/>
        <end position="116"/>
    </location>
</feature>
<dbReference type="OrthoDB" id="338614at2759"/>
<reference evidence="4 5" key="1">
    <citation type="journal article" date="2018" name="Cell">
        <title>The Chara Genome: Secondary Complexity and Implications for Plant Terrestrialization.</title>
        <authorList>
            <person name="Nishiyama T."/>
            <person name="Sakayama H."/>
            <person name="Vries J.D."/>
            <person name="Buschmann H."/>
            <person name="Saint-Marcoux D."/>
            <person name="Ullrich K.K."/>
            <person name="Haas F.B."/>
            <person name="Vanderstraeten L."/>
            <person name="Becker D."/>
            <person name="Lang D."/>
            <person name="Vosolsobe S."/>
            <person name="Rombauts S."/>
            <person name="Wilhelmsson P.K.I."/>
            <person name="Janitza P."/>
            <person name="Kern R."/>
            <person name="Heyl A."/>
            <person name="Rumpler F."/>
            <person name="Villalobos L.I.A.C."/>
            <person name="Clay J.M."/>
            <person name="Skokan R."/>
            <person name="Toyoda A."/>
            <person name="Suzuki Y."/>
            <person name="Kagoshima H."/>
            <person name="Schijlen E."/>
            <person name="Tajeshwar N."/>
            <person name="Catarino B."/>
            <person name="Hetherington A.J."/>
            <person name="Saltykova A."/>
            <person name="Bonnot C."/>
            <person name="Breuninger H."/>
            <person name="Symeonidi A."/>
            <person name="Radhakrishnan G.V."/>
            <person name="Van Nieuwerburgh F."/>
            <person name="Deforce D."/>
            <person name="Chang C."/>
            <person name="Karol K.G."/>
            <person name="Hedrich R."/>
            <person name="Ulvskov P."/>
            <person name="Glockner G."/>
            <person name="Delwiche C.F."/>
            <person name="Petrasek J."/>
            <person name="Van de Peer Y."/>
            <person name="Friml J."/>
            <person name="Beilby M."/>
            <person name="Dolan L."/>
            <person name="Kohara Y."/>
            <person name="Sugano S."/>
            <person name="Fujiyama A."/>
            <person name="Delaux P.-M."/>
            <person name="Quint M."/>
            <person name="TheiBen G."/>
            <person name="Hagemann M."/>
            <person name="Harholt J."/>
            <person name="Dunand C."/>
            <person name="Zachgo S."/>
            <person name="Langdale J."/>
            <person name="Maumus F."/>
            <person name="Straeten D.V.D."/>
            <person name="Gould S.B."/>
            <person name="Rensing S.A."/>
        </authorList>
    </citation>
    <scope>NUCLEOTIDE SEQUENCE [LARGE SCALE GENOMIC DNA]</scope>
    <source>
        <strain evidence="4 5">S276</strain>
    </source>
</reference>
<dbReference type="Proteomes" id="UP000265515">
    <property type="component" value="Unassembled WGS sequence"/>
</dbReference>
<dbReference type="GO" id="GO:0000045">
    <property type="term" value="P:autophagosome assembly"/>
    <property type="evidence" value="ECO:0007669"/>
    <property type="project" value="TreeGrafter"/>
</dbReference>